<keyword evidence="2" id="KW-0587">Phenylpropanoid metabolism</keyword>
<dbReference type="EMBL" id="CACTIH010005493">
    <property type="protein sequence ID" value="CAA2995220.1"/>
    <property type="molecule type" value="Genomic_DNA"/>
</dbReference>
<keyword evidence="6" id="KW-1185">Reference proteome</keyword>
<keyword evidence="3" id="KW-0812">Transmembrane</keyword>
<dbReference type="GO" id="GO:0016020">
    <property type="term" value="C:membrane"/>
    <property type="evidence" value="ECO:0007669"/>
    <property type="project" value="TreeGrafter"/>
</dbReference>
<gene>
    <name evidence="5" type="ORF">OLEA9_A015705</name>
</gene>
<protein>
    <submittedName>
        <fullName evidence="5">Long chain acyl- synthetase 8</fullName>
    </submittedName>
</protein>
<dbReference type="InterPro" id="IPR042099">
    <property type="entry name" value="ANL_N_sf"/>
</dbReference>
<comment type="caution">
    <text evidence="5">The sequence shown here is derived from an EMBL/GenBank/DDBJ whole genome shotgun (WGS) entry which is preliminary data.</text>
</comment>
<dbReference type="Proteomes" id="UP000594638">
    <property type="component" value="Unassembled WGS sequence"/>
</dbReference>
<dbReference type="PROSITE" id="PS50280">
    <property type="entry name" value="SET"/>
    <property type="match status" value="1"/>
</dbReference>
<dbReference type="InterPro" id="IPR020845">
    <property type="entry name" value="AMP-binding_CS"/>
</dbReference>
<keyword evidence="3" id="KW-1133">Transmembrane helix</keyword>
<dbReference type="InterPro" id="IPR044431">
    <property type="entry name" value="SET_RBCMT"/>
</dbReference>
<organism evidence="5 6">
    <name type="scientific">Olea europaea subsp. europaea</name>
    <dbReference type="NCBI Taxonomy" id="158383"/>
    <lineage>
        <taxon>Eukaryota</taxon>
        <taxon>Viridiplantae</taxon>
        <taxon>Streptophyta</taxon>
        <taxon>Embryophyta</taxon>
        <taxon>Tracheophyta</taxon>
        <taxon>Spermatophyta</taxon>
        <taxon>Magnoliopsida</taxon>
        <taxon>eudicotyledons</taxon>
        <taxon>Gunneridae</taxon>
        <taxon>Pentapetalae</taxon>
        <taxon>asterids</taxon>
        <taxon>lamiids</taxon>
        <taxon>Lamiales</taxon>
        <taxon>Oleaceae</taxon>
        <taxon>Oleeae</taxon>
        <taxon>Olea</taxon>
    </lineage>
</organism>
<dbReference type="GO" id="GO:0016279">
    <property type="term" value="F:protein-lysine N-methyltransferase activity"/>
    <property type="evidence" value="ECO:0007669"/>
    <property type="project" value="InterPro"/>
</dbReference>
<accession>A0A8S0SQ58</accession>
<evidence type="ECO:0000313" key="5">
    <source>
        <dbReference type="EMBL" id="CAA2995220.1"/>
    </source>
</evidence>
<dbReference type="Gene3D" id="3.90.1420.10">
    <property type="entry name" value="Rubisco LSMT, substrate-binding domain"/>
    <property type="match status" value="1"/>
</dbReference>
<evidence type="ECO:0000256" key="3">
    <source>
        <dbReference type="SAM" id="Phobius"/>
    </source>
</evidence>
<dbReference type="Pfam" id="PF00501">
    <property type="entry name" value="AMP-binding"/>
    <property type="match status" value="1"/>
</dbReference>
<dbReference type="PANTHER" id="PTHR43272">
    <property type="entry name" value="LONG-CHAIN-FATTY-ACID--COA LIGASE"/>
    <property type="match status" value="1"/>
</dbReference>
<comment type="pathway">
    <text evidence="1">Phytoalexin biosynthesis; 3,4',5-trihydroxystilbene biosynthesis; 3,4',5-trihydroxystilbene from trans-4-coumarate: step 1/2.</text>
</comment>
<sequence length="1189" mass="132785">MESMGDSSLFSILKDYGFYGIVGAVIVAIVIPILLSTLLMAKRKLKQRGVPVQVSGEVGLTMRNARSAKLVEVPWEGATTMASLFEQSCKRNSEERFLGTRKVIGKDFVTASDGRKFEKLHLGDYYWETYGQAFNRACNFASGLVNLNHDVDTRVAIFAETRAEWLIAFQGCFRQNITVVTIYATLGDDALIHSLNEAQVPTVICDFKQFKKLAAISPSLKTISSVIYFDDEDTPSVSDVAQDIGNWRISAFSEVEKLGRNNPVHSRLPIKKDIAVIMYTSGSTGLPKGVMITHGNIVATAAAVMTVIPEIGIKDVYLAYLPQAHVFELAAETVMLTAGAAIGYGSALTLTDTSNKIKKGTKGDASMLKPTLMAAVPAILDRVRDGVLKKVDETGGFAKKLFNIAYNRRLVAIRGSWFGAWGLEKLLWDIIIFKKIRSVLGGEIRFMLCGGAPLSGDTQRFINICMGAPIGQGYGLTETCAGAAFSEWDDTSVGRVGPPLPCCYIKLVSWEEGGYTISDKPMPRGEIVVGGCSVTAGYLDNDSKTKEVYKVDEKGMRWFYTGDIGRFHPDGCLEIIDRKKDIVKLQHGEYISLGKVEAALASNNYVDNIMVYADPFHNFCVALVVPSHQVLEGWAREVGIKFKDLSELCEKPEATNEVLQSLTKTAKIAKLDKFETPAKIKLLAEPWTPESGNKTTIHTIRCSLSTTETATKITPDNSIPWGCDIDSLENASALQEWLSESGLPPQKMGLQRVDVGERGLVALKNIRKGEKLLFVPPSLFITADSEWSCSEAGKVLKQYDVPDWPLLATYLISEASLVNSSRWNNYISALPRQPYSLLYWTRSELDRYLEASQIRERAIERINDVTGTTRSELDRYLEASQIRERAIERINDVTGTYNDLRLRIFSKYPDLFPEEVFNMETFKWSFGILFSRLVRLPAMDGKVALVPWADMLNHSCEVETFLDYDKSSQGVVFTTDRAYEPGEQVFISYGRKSNGELLLSYGFVPQEGTNPHDSVELSLSLRKSDKCYKEKLETLKKCGLSASQCYPLQITGWPLELMAYAYLAVSPPSMIRQFEEMATAASNKITSKKDFRYPEIEEDAMQFVLDACESSISKYSKFLRASGSMDLDVTNPKILNRKVFLKQLAVDLCTSEQRILFRAQYILRRRLREIRSGELRALRIFDGFRKLFK</sequence>
<dbReference type="PANTHER" id="PTHR43272:SF92">
    <property type="entry name" value="LONG CHAIN ACYL-COA SYNTHETASE 8"/>
    <property type="match status" value="1"/>
</dbReference>
<dbReference type="InterPro" id="IPR000873">
    <property type="entry name" value="AMP-dep_synth/lig_dom"/>
</dbReference>
<evidence type="ECO:0000259" key="4">
    <source>
        <dbReference type="PROSITE" id="PS50280"/>
    </source>
</evidence>
<dbReference type="GO" id="GO:0009698">
    <property type="term" value="P:phenylpropanoid metabolic process"/>
    <property type="evidence" value="ECO:0007669"/>
    <property type="project" value="UniProtKB-KW"/>
</dbReference>
<dbReference type="SMART" id="SM00317">
    <property type="entry name" value="SET"/>
    <property type="match status" value="1"/>
</dbReference>
<dbReference type="Pfam" id="PF09273">
    <property type="entry name" value="Rubis-subs-bind"/>
    <property type="match status" value="1"/>
</dbReference>
<dbReference type="Pfam" id="PF00856">
    <property type="entry name" value="SET"/>
    <property type="match status" value="1"/>
</dbReference>
<proteinExistence type="predicted"/>
<dbReference type="Gramene" id="OE9A015705T2">
    <property type="protein sequence ID" value="OE9A015705C2"/>
    <property type="gene ID" value="OE9A015705"/>
</dbReference>
<dbReference type="GO" id="GO:0005783">
    <property type="term" value="C:endoplasmic reticulum"/>
    <property type="evidence" value="ECO:0007669"/>
    <property type="project" value="TreeGrafter"/>
</dbReference>
<dbReference type="FunFam" id="3.90.1420.10:FF:000005">
    <property type="entry name" value="Rubisco methyltransferase family protein"/>
    <property type="match status" value="1"/>
</dbReference>
<evidence type="ECO:0000256" key="2">
    <source>
        <dbReference type="ARBA" id="ARBA00023051"/>
    </source>
</evidence>
<dbReference type="SUPFAM" id="SSF81822">
    <property type="entry name" value="RuBisCo LSMT C-terminal, substrate-binding domain"/>
    <property type="match status" value="1"/>
</dbReference>
<dbReference type="Gene3D" id="3.90.1410.10">
    <property type="entry name" value="set domain protein methyltransferase, domain 1"/>
    <property type="match status" value="1"/>
</dbReference>
<evidence type="ECO:0000256" key="1">
    <source>
        <dbReference type="ARBA" id="ARBA00004930"/>
    </source>
</evidence>
<dbReference type="InterPro" id="IPR001214">
    <property type="entry name" value="SET_dom"/>
</dbReference>
<feature type="transmembrane region" description="Helical" evidence="3">
    <location>
        <begin position="16"/>
        <end position="39"/>
    </location>
</feature>
<dbReference type="Gene3D" id="3.40.50.12780">
    <property type="entry name" value="N-terminal domain of ligase-like"/>
    <property type="match status" value="1"/>
</dbReference>
<dbReference type="CDD" id="cd19179">
    <property type="entry name" value="SET_RBCMT"/>
    <property type="match status" value="1"/>
</dbReference>
<reference evidence="5 6" key="1">
    <citation type="submission" date="2019-12" db="EMBL/GenBank/DDBJ databases">
        <authorList>
            <person name="Alioto T."/>
            <person name="Alioto T."/>
            <person name="Gomez Garrido J."/>
        </authorList>
    </citation>
    <scope>NUCLEOTIDE SEQUENCE [LARGE SCALE GENOMIC DNA]</scope>
</reference>
<dbReference type="PROSITE" id="PS00455">
    <property type="entry name" value="AMP_BINDING"/>
    <property type="match status" value="1"/>
</dbReference>
<dbReference type="InterPro" id="IPR046341">
    <property type="entry name" value="SET_dom_sf"/>
</dbReference>
<evidence type="ECO:0000313" key="6">
    <source>
        <dbReference type="Proteomes" id="UP000594638"/>
    </source>
</evidence>
<name>A0A8S0SQ58_OLEEU</name>
<dbReference type="OrthoDB" id="1700726at2759"/>
<dbReference type="InterPro" id="IPR036464">
    <property type="entry name" value="Rubisco_LSMT_subst-bd_sf"/>
</dbReference>
<dbReference type="SUPFAM" id="SSF56801">
    <property type="entry name" value="Acetyl-CoA synthetase-like"/>
    <property type="match status" value="1"/>
</dbReference>
<dbReference type="GO" id="GO:0004467">
    <property type="term" value="F:long-chain fatty acid-CoA ligase activity"/>
    <property type="evidence" value="ECO:0007669"/>
    <property type="project" value="TreeGrafter"/>
</dbReference>
<feature type="domain" description="SET" evidence="4">
    <location>
        <begin position="746"/>
        <end position="990"/>
    </location>
</feature>
<dbReference type="InterPro" id="IPR015353">
    <property type="entry name" value="Rubisco_LSMT_subst-bd"/>
</dbReference>
<keyword evidence="3" id="KW-0472">Membrane</keyword>
<dbReference type="SUPFAM" id="SSF82199">
    <property type="entry name" value="SET domain"/>
    <property type="match status" value="1"/>
</dbReference>
<dbReference type="AlphaFoldDB" id="A0A8S0SQ58"/>